<feature type="region of interest" description="Disordered" evidence="1">
    <location>
        <begin position="1"/>
        <end position="80"/>
    </location>
</feature>
<evidence type="ECO:0000313" key="2">
    <source>
        <dbReference type="EMBL" id="AQU67728.1"/>
    </source>
</evidence>
<keyword evidence="3" id="KW-1185">Reference proteome</keyword>
<accession>A0A1U9QTZ1</accession>
<dbReference type="OrthoDB" id="5198303at2"/>
<dbReference type="Proteomes" id="UP000189677">
    <property type="component" value="Chromosome"/>
</dbReference>
<reference evidence="2 3" key="1">
    <citation type="submission" date="2016-11" db="EMBL/GenBank/DDBJ databases">
        <title>Complete genome sequence of Streptomyces niveus SCSIO 3406.</title>
        <authorList>
            <person name="Zhu Q."/>
            <person name="Cheng W."/>
            <person name="Song Y."/>
            <person name="Li Q."/>
            <person name="Ju J."/>
        </authorList>
    </citation>
    <scope>NUCLEOTIDE SEQUENCE [LARGE SCALE GENOMIC DNA]</scope>
    <source>
        <strain evidence="2 3">SCSIO 3406</strain>
    </source>
</reference>
<feature type="compositionally biased region" description="Polar residues" evidence="1">
    <location>
        <begin position="31"/>
        <end position="40"/>
    </location>
</feature>
<evidence type="ECO:0000313" key="3">
    <source>
        <dbReference type="Proteomes" id="UP000189677"/>
    </source>
</evidence>
<proteinExistence type="predicted"/>
<protein>
    <submittedName>
        <fullName evidence="2">Uncharacterized protein</fullName>
    </submittedName>
</protein>
<dbReference type="EMBL" id="CP018047">
    <property type="protein sequence ID" value="AQU67728.1"/>
    <property type="molecule type" value="Genomic_DNA"/>
</dbReference>
<name>A0A1U9QTZ1_STRNV</name>
<sequence>MSDDLSMSKGTGSQAPPLMRGFLIDEDDNSPVESTYSGPTSPAHGAPTQMRGFLIDEDDGFQDVEGVGGEPFTAQITPPTVDAFPDRAAMVDMASSQGSPQGRSESGKNLLRLVAVLLPGDERSEWLEEQRRYLTDLPSRRARWAWVVAQLVAMPRYAYAVRTGNETEPA</sequence>
<dbReference type="RefSeq" id="WP_078076299.1">
    <property type="nucleotide sequence ID" value="NZ_CP018047.1"/>
</dbReference>
<gene>
    <name evidence="2" type="ORF">BBN63_17260</name>
</gene>
<dbReference type="KEGG" id="snw:BBN63_17260"/>
<evidence type="ECO:0000256" key="1">
    <source>
        <dbReference type="SAM" id="MobiDB-lite"/>
    </source>
</evidence>
<dbReference type="AlphaFoldDB" id="A0A1U9QTZ1"/>
<organism evidence="2 3">
    <name type="scientific">Streptomyces niveus</name>
    <name type="common">Streptomyces spheroides</name>
    <dbReference type="NCBI Taxonomy" id="193462"/>
    <lineage>
        <taxon>Bacteria</taxon>
        <taxon>Bacillati</taxon>
        <taxon>Actinomycetota</taxon>
        <taxon>Actinomycetes</taxon>
        <taxon>Kitasatosporales</taxon>
        <taxon>Streptomycetaceae</taxon>
        <taxon>Streptomyces</taxon>
    </lineage>
</organism>